<dbReference type="InterPro" id="IPR013968">
    <property type="entry name" value="PKS_KR"/>
</dbReference>
<reference evidence="11 12" key="1">
    <citation type="submission" date="2014-11" db="EMBL/GenBank/DDBJ databases">
        <authorList>
            <person name="Zhu J."/>
            <person name="Qi W."/>
            <person name="Song R."/>
        </authorList>
    </citation>
    <scope>NUCLEOTIDE SEQUENCE [LARGE SCALE GENOMIC DNA]</scope>
</reference>
<dbReference type="GO" id="GO:0006633">
    <property type="term" value="P:fatty acid biosynthetic process"/>
    <property type="evidence" value="ECO:0007669"/>
    <property type="project" value="InterPro"/>
</dbReference>
<evidence type="ECO:0000256" key="2">
    <source>
        <dbReference type="ARBA" id="ARBA00022553"/>
    </source>
</evidence>
<dbReference type="CDD" id="cd05195">
    <property type="entry name" value="enoyl_red"/>
    <property type="match status" value="1"/>
</dbReference>
<feature type="domain" description="Ketosynthase family 3 (KS3)" evidence="9">
    <location>
        <begin position="1566"/>
        <end position="2099"/>
    </location>
</feature>
<feature type="active site" description="Proton donor; for dehydratase activity" evidence="7">
    <location>
        <position position="450"/>
    </location>
</feature>
<dbReference type="Pfam" id="PF08659">
    <property type="entry name" value="KR"/>
    <property type="match status" value="1"/>
</dbReference>
<evidence type="ECO:0000256" key="7">
    <source>
        <dbReference type="PROSITE-ProRule" id="PRU01363"/>
    </source>
</evidence>
<dbReference type="STRING" id="1169540.A0A0G4H4F7"/>
<dbReference type="InterPro" id="IPR020841">
    <property type="entry name" value="PKS_Beta-ketoAc_synthase_dom"/>
</dbReference>
<dbReference type="InterPro" id="IPR020806">
    <property type="entry name" value="PKS_PP-bd"/>
</dbReference>
<dbReference type="SUPFAM" id="SSF55048">
    <property type="entry name" value="Probable ACP-binding domain of malonyl-CoA ACP transacylase"/>
    <property type="match status" value="1"/>
</dbReference>
<dbReference type="InParanoid" id="A0A0G4H4F7"/>
<evidence type="ECO:0000256" key="1">
    <source>
        <dbReference type="ARBA" id="ARBA00022450"/>
    </source>
</evidence>
<feature type="domain" description="Carrier" evidence="8">
    <location>
        <begin position="1461"/>
        <end position="1536"/>
    </location>
</feature>
<dbReference type="SMART" id="SM00826">
    <property type="entry name" value="PKS_DH"/>
    <property type="match status" value="1"/>
</dbReference>
<keyword evidence="5" id="KW-0511">Multifunctional enzyme</keyword>
<feature type="region of interest" description="C-terminal hotdog fold" evidence="7">
    <location>
        <begin position="389"/>
        <end position="545"/>
    </location>
</feature>
<dbReference type="GO" id="GO:0031177">
    <property type="term" value="F:phosphopantetheine binding"/>
    <property type="evidence" value="ECO:0007669"/>
    <property type="project" value="InterPro"/>
</dbReference>
<dbReference type="Gene3D" id="3.40.47.10">
    <property type="match status" value="1"/>
</dbReference>
<gene>
    <name evidence="11" type="ORF">Vbra_23180</name>
</gene>
<dbReference type="InterPro" id="IPR020843">
    <property type="entry name" value="ER"/>
</dbReference>
<dbReference type="InterPro" id="IPR016035">
    <property type="entry name" value="Acyl_Trfase/lysoPLipase"/>
</dbReference>
<dbReference type="SMART" id="SM00823">
    <property type="entry name" value="PKS_PP"/>
    <property type="match status" value="1"/>
</dbReference>
<dbReference type="Pfam" id="PF00550">
    <property type="entry name" value="PP-binding"/>
    <property type="match status" value="1"/>
</dbReference>
<feature type="active site" description="Proton acceptor; for dehydratase activity" evidence="7">
    <location>
        <position position="263"/>
    </location>
</feature>
<dbReference type="Pfam" id="PF08240">
    <property type="entry name" value="ADH_N"/>
    <property type="match status" value="1"/>
</dbReference>
<dbReference type="SMART" id="SM00829">
    <property type="entry name" value="PKS_ER"/>
    <property type="match status" value="1"/>
</dbReference>
<dbReference type="Gene3D" id="3.90.180.10">
    <property type="entry name" value="Medium-chain alcohol dehydrogenases, catalytic domain"/>
    <property type="match status" value="1"/>
</dbReference>
<dbReference type="Gene3D" id="3.40.366.10">
    <property type="entry name" value="Malonyl-Coenzyme A Acyl Carrier Protein, domain 2"/>
    <property type="match status" value="2"/>
</dbReference>
<dbReference type="InterPro" id="IPR014031">
    <property type="entry name" value="Ketoacyl_synth_C"/>
</dbReference>
<dbReference type="InterPro" id="IPR001227">
    <property type="entry name" value="Ac_transferase_dom_sf"/>
</dbReference>
<keyword evidence="12" id="KW-1185">Reference proteome</keyword>
<evidence type="ECO:0000259" key="10">
    <source>
        <dbReference type="PROSITE" id="PS52019"/>
    </source>
</evidence>
<dbReference type="InterPro" id="IPR049900">
    <property type="entry name" value="PKS_mFAS_DH"/>
</dbReference>
<dbReference type="InterPro" id="IPR020807">
    <property type="entry name" value="PKS_DH"/>
</dbReference>
<name>A0A0G4H4F7_VITBC</name>
<dbReference type="PhylomeDB" id="A0A0G4H4F7"/>
<evidence type="ECO:0000256" key="3">
    <source>
        <dbReference type="ARBA" id="ARBA00022679"/>
    </source>
</evidence>
<dbReference type="InterPro" id="IPR057326">
    <property type="entry name" value="KR_dom"/>
</dbReference>
<dbReference type="SUPFAM" id="SSF51735">
    <property type="entry name" value="NAD(P)-binding Rossmann-fold domains"/>
    <property type="match status" value="3"/>
</dbReference>
<dbReference type="Pfam" id="PF00698">
    <property type="entry name" value="Acyl_transf_1"/>
    <property type="match status" value="2"/>
</dbReference>
<dbReference type="InterPro" id="IPR050091">
    <property type="entry name" value="PKS_NRPS_Biosynth_Enz"/>
</dbReference>
<evidence type="ECO:0000259" key="8">
    <source>
        <dbReference type="PROSITE" id="PS50075"/>
    </source>
</evidence>
<dbReference type="InterPro" id="IPR016036">
    <property type="entry name" value="Malonyl_transacylase_ACP-bd"/>
</dbReference>
<dbReference type="InterPro" id="IPR016039">
    <property type="entry name" value="Thiolase-like"/>
</dbReference>
<dbReference type="InterPro" id="IPR014043">
    <property type="entry name" value="Acyl_transferase_dom"/>
</dbReference>
<evidence type="ECO:0000313" key="11">
    <source>
        <dbReference type="EMBL" id="CEM38656.1"/>
    </source>
</evidence>
<dbReference type="SMART" id="SM00822">
    <property type="entry name" value="PKS_KR"/>
    <property type="match status" value="1"/>
</dbReference>
<dbReference type="InterPro" id="IPR014030">
    <property type="entry name" value="Ketoacyl_synth_N"/>
</dbReference>
<dbReference type="Pfam" id="PF14765">
    <property type="entry name" value="PS-DH"/>
    <property type="match status" value="1"/>
</dbReference>
<dbReference type="Gene3D" id="3.10.129.110">
    <property type="entry name" value="Polyketide synthase dehydratase"/>
    <property type="match status" value="1"/>
</dbReference>
<accession>A0A0G4H4F7</accession>
<dbReference type="Gene3D" id="3.40.50.720">
    <property type="entry name" value="NAD(P)-binding Rossmann-like Domain"/>
    <property type="match status" value="3"/>
</dbReference>
<dbReference type="CDD" id="cd00833">
    <property type="entry name" value="PKS"/>
    <property type="match status" value="1"/>
</dbReference>
<dbReference type="SUPFAM" id="SSF53901">
    <property type="entry name" value="Thiolase-like"/>
    <property type="match status" value="1"/>
</dbReference>
<dbReference type="InterPro" id="IPR018201">
    <property type="entry name" value="Ketoacyl_synth_AS"/>
</dbReference>
<evidence type="ECO:0000259" key="9">
    <source>
        <dbReference type="PROSITE" id="PS52004"/>
    </source>
</evidence>
<dbReference type="Proteomes" id="UP000041254">
    <property type="component" value="Unassembled WGS sequence"/>
</dbReference>
<dbReference type="Gene3D" id="1.10.1200.10">
    <property type="entry name" value="ACP-like"/>
    <property type="match status" value="1"/>
</dbReference>
<dbReference type="InterPro" id="IPR036291">
    <property type="entry name" value="NAD(P)-bd_dom_sf"/>
</dbReference>
<feature type="region of interest" description="N-terminal hotdog fold" evidence="7">
    <location>
        <begin position="233"/>
        <end position="371"/>
    </location>
</feature>
<keyword evidence="4" id="KW-0521">NADP</keyword>
<keyword evidence="1" id="KW-0596">Phosphopantetheine</keyword>
<protein>
    <submittedName>
        <fullName evidence="11">Uncharacterized protein</fullName>
    </submittedName>
</protein>
<keyword evidence="2" id="KW-0597">Phosphoprotein</keyword>
<sequence>MHGSDPRDGVMAACRLSPAEVEKAIERLPLGERSVSVAAVNGPKSVVLSGARVQVEELLNSLGAGSQYKLLPVSHAFHSPLMAGAVPQFKQVLQTVALHQPRIPLVSNVTGQLVAQGHQAQEEGASRTDVTDVEYWAQHITLPVRFLDGVQTIIHKAGARVLIEVGPKPILVNMAKQIVREDAQGVDLQWLPAIDPGRTNEDVIALAVKQAATCEAGAHQWSRRSFPWADIRHPLLQNRTDDGDHVRYEGILRDEVATLVQDHVVVGNAIMPGAGFLDIMAAAAAAADEGASVSSSKSQDSSMVQMEDVIFERPLRVSTSAPPSVRIQVERTAASGSSHRLETVGILSRSQDEQSFMSVSTARVTSINSSPPDASATGGDLESVKNRCTRHVDLTSFYRQFSEWGFSGGPRFRTMGHLMLGDSEAVAYLQLTAPILPFERGFRVHPALLDGAFQSAFVVLEIVEAGADNGQQKTTQAKSTFVPAGADKVSFGRCSASDKLCSHVRLVRRDDTGAIIDVALYDSGGQVIVAIKHLHLRPIHATSIAEIPKELLWQLDWQTGSDGSTTLDKLTGTGEREASSVHLRCLLCGLAPKLKAKLEGCGAEERAALGLKTGSKMLACDELPAGRALELLLADEVEGAKGKGPRYLWDVILYLGGLSGRQNASEVDVLNEALCLAQAMLSLGRRVHQNDPPPIWLVTSGVMQPAYEQDRSLGDLDVMAHAGLWGFAKTARLELEANIGRRIQLGCIDVAVAPQVSASFLASLLTTVRTEREKPLNAYESEIVMRSAVQDHEGKRDRPVNLLYSRLKKSALQVRGAVELFLPRRGALSNLKLRPLAEASRMVPSAGCVEIRVRAVGLDFRDVLNVMGLYPGDPGPPGGDCSGTVVRVGAGVTHLGVGNDIYGVAPGCLRTYATTDARWMAVIPATVSFEQAAALPSVFVTVEVAFRELAQVKRGENVLVHVATGGVGLAALRYCQHVGATVYATAGSQAEKDYLRETCGIEYVTTSRDAERFKEDMLSFLERGKTRIDVVLNSLIDDYIPFSLDLVATNGRFMELGKRGTWTKDRVAHKRPDVIYEVIAVDHMMEESPEWFGSMLDRIRHLVEQGQIHSIPLHVFDIDSPEAASNGVAGFQFLQRAQHIGKVVLQIPSAIAARRTSGAEDISGARRTDGRQGSYVITGGVGGLGLVVAEWLVHEGAKDVVLVSRRGQPSRELAATALWQRLTDLTGDNGGESVIHCVAADVSTWAGCGSVFEQVGRPVAGIFHAAGVLEDAALAKQTRQSIERVYRPKVMGAWHLHEHCAREGLALSHLVFFSSAASMLGNIGQSNYAAANACLDALTLYRRSRGQCAVSIQWGPWLEQGMAAQLKQHFDTVGVRGISNELGLRVLGDVMRAATTGNSSRAVSVVGCQSLKWKTFLQTYEAHPPSFLQDVIPADKTTIESGGNGQINHALLKMDASTLKDHVRKKVLEKARQVLGGNEDSTPPLDAPLRESGIDSLGAVEFRNGLAAELDVKLSATTLFDYPTLNGIIGFIVQQIQIKTGQEQPGHQPSTMMPVSVSVKGRDALTTRIGVYGVSCRFPGRIDSLASLWSFVMGQQDAVCDTPADRWYVGDFVRSASSLDESQRAACLQAGYIVDGVEYFDNAFFGLSAAEATAMDPQQRIMLEVAHEAFLDAGHSREQLLGQTVGVVIAGSSYDWLTLGREGTTSTATADNKSTTKTNSDLSSSYAGVGSAVSILSNRISYVYGLRGNSMTIDTACSSSLVALDAGASWIRTGQCETVLVGGVQLMLSPLTFVHCSKAGMISPDCRSKTFDTSANGYVRGEGAGAVVLERQGAGDGGDDEAMSVSPWLGEEGKDGLARGLEEDVSSRRGGTRRREPLAVVLSSCVNHVGRSASLTAPSGSAQAELLGRALEIAGLRPHEVCFLETHGTGTSLGDPIEVGAIQRVYGGHEHDPAAIGESRQRRPLVLGAVKTNLGHLEAAAGMAGLLKTIAVLQHQICPPNLHLRTLNPFIDVGDATEEQHKHDKPEAPYATLNCVFPTEPISLKPTPTHTTIAAPRGQAAEDDDGHTGHHDDGHNAALIGAVSSFGFGGSNAHVILQCKPNQGRQAIEGVHRADQGACHHRERKVALMFTGQGSQYVYMGRELYESDSVFREAIDKCAALLDPHLSSQQEGVSLVELLYPSTSSAEERMARLIDETRFCQPVLFAVEYALYTSLSARGVVADVVMGHSLGEY</sequence>
<dbReference type="InterPro" id="IPR013149">
    <property type="entry name" value="ADH-like_C"/>
</dbReference>
<evidence type="ECO:0000256" key="4">
    <source>
        <dbReference type="ARBA" id="ARBA00022857"/>
    </source>
</evidence>
<dbReference type="SUPFAM" id="SSF47336">
    <property type="entry name" value="ACP-like"/>
    <property type="match status" value="1"/>
</dbReference>
<dbReference type="GO" id="GO:0044550">
    <property type="term" value="P:secondary metabolite biosynthetic process"/>
    <property type="evidence" value="ECO:0007669"/>
    <property type="project" value="UniProtKB-ARBA"/>
</dbReference>
<dbReference type="Pfam" id="PF21089">
    <property type="entry name" value="PKS_DH_N"/>
    <property type="match status" value="1"/>
</dbReference>
<dbReference type="SMART" id="SM00825">
    <property type="entry name" value="PKS_KS"/>
    <property type="match status" value="1"/>
</dbReference>
<evidence type="ECO:0000313" key="12">
    <source>
        <dbReference type="Proteomes" id="UP000041254"/>
    </source>
</evidence>
<dbReference type="Pfam" id="PF02801">
    <property type="entry name" value="Ketoacyl-synt_C"/>
    <property type="match status" value="1"/>
</dbReference>
<feature type="domain" description="PKS/mFAS DH" evidence="10">
    <location>
        <begin position="233"/>
        <end position="545"/>
    </location>
</feature>
<evidence type="ECO:0000256" key="6">
    <source>
        <dbReference type="ARBA" id="ARBA00023315"/>
    </source>
</evidence>
<proteinExistence type="predicted"/>
<organism evidence="11 12">
    <name type="scientific">Vitrella brassicaformis (strain CCMP3155)</name>
    <dbReference type="NCBI Taxonomy" id="1169540"/>
    <lineage>
        <taxon>Eukaryota</taxon>
        <taxon>Sar</taxon>
        <taxon>Alveolata</taxon>
        <taxon>Colpodellida</taxon>
        <taxon>Vitrellaceae</taxon>
        <taxon>Vitrella</taxon>
    </lineage>
</organism>
<keyword evidence="6" id="KW-0012">Acyltransferase</keyword>
<dbReference type="PANTHER" id="PTHR43775">
    <property type="entry name" value="FATTY ACID SYNTHASE"/>
    <property type="match status" value="1"/>
</dbReference>
<dbReference type="SUPFAM" id="SSF50129">
    <property type="entry name" value="GroES-like"/>
    <property type="match status" value="1"/>
</dbReference>
<dbReference type="Pfam" id="PF00107">
    <property type="entry name" value="ADH_zinc_N"/>
    <property type="match status" value="1"/>
</dbReference>
<dbReference type="VEuPathDB" id="CryptoDB:Vbra_23180"/>
<dbReference type="InterPro" id="IPR011032">
    <property type="entry name" value="GroES-like_sf"/>
</dbReference>
<evidence type="ECO:0000256" key="5">
    <source>
        <dbReference type="ARBA" id="ARBA00023268"/>
    </source>
</evidence>
<dbReference type="GO" id="GO:0016491">
    <property type="term" value="F:oxidoreductase activity"/>
    <property type="evidence" value="ECO:0007669"/>
    <property type="project" value="InterPro"/>
</dbReference>
<dbReference type="InterPro" id="IPR036736">
    <property type="entry name" value="ACP-like_sf"/>
</dbReference>
<dbReference type="InterPro" id="IPR042104">
    <property type="entry name" value="PKS_dehydratase_sf"/>
</dbReference>
<dbReference type="GO" id="GO:0004315">
    <property type="term" value="F:3-oxoacyl-[acyl-carrier-protein] synthase activity"/>
    <property type="evidence" value="ECO:0007669"/>
    <property type="project" value="InterPro"/>
</dbReference>
<dbReference type="InterPro" id="IPR049552">
    <property type="entry name" value="PKS_DH_N"/>
</dbReference>
<dbReference type="InterPro" id="IPR049551">
    <property type="entry name" value="PKS_DH_C"/>
</dbReference>
<dbReference type="PROSITE" id="PS50075">
    <property type="entry name" value="CARRIER"/>
    <property type="match status" value="1"/>
</dbReference>
<dbReference type="PROSITE" id="PS52019">
    <property type="entry name" value="PKS_MFAS_DH"/>
    <property type="match status" value="1"/>
</dbReference>
<dbReference type="GO" id="GO:0004312">
    <property type="term" value="F:fatty acid synthase activity"/>
    <property type="evidence" value="ECO:0007669"/>
    <property type="project" value="TreeGrafter"/>
</dbReference>
<dbReference type="OrthoDB" id="329835at2759"/>
<dbReference type="InterPro" id="IPR009081">
    <property type="entry name" value="PP-bd_ACP"/>
</dbReference>
<dbReference type="PROSITE" id="PS52004">
    <property type="entry name" value="KS3_2"/>
    <property type="match status" value="1"/>
</dbReference>
<dbReference type="PROSITE" id="PS00606">
    <property type="entry name" value="KS3_1"/>
    <property type="match status" value="1"/>
</dbReference>
<dbReference type="SUPFAM" id="SSF52151">
    <property type="entry name" value="FabD/lysophospholipase-like"/>
    <property type="match status" value="2"/>
</dbReference>
<dbReference type="SMART" id="SM00827">
    <property type="entry name" value="PKS_AT"/>
    <property type="match status" value="1"/>
</dbReference>
<dbReference type="PANTHER" id="PTHR43775:SF37">
    <property type="entry name" value="SI:DKEY-61P9.11"/>
    <property type="match status" value="1"/>
</dbReference>
<dbReference type="Pfam" id="PF00109">
    <property type="entry name" value="ketoacyl-synt"/>
    <property type="match status" value="1"/>
</dbReference>
<keyword evidence="3" id="KW-0808">Transferase</keyword>
<dbReference type="EMBL" id="CDMY01000994">
    <property type="protein sequence ID" value="CEM38656.1"/>
    <property type="molecule type" value="Genomic_DNA"/>
</dbReference>
<dbReference type="InterPro" id="IPR013154">
    <property type="entry name" value="ADH-like_N"/>
</dbReference>
<feature type="non-terminal residue" evidence="11">
    <location>
        <position position="2233"/>
    </location>
</feature>